<organism evidence="1 2">
    <name type="scientific">Hyalomma asiaticum</name>
    <name type="common">Tick</name>
    <dbReference type="NCBI Taxonomy" id="266040"/>
    <lineage>
        <taxon>Eukaryota</taxon>
        <taxon>Metazoa</taxon>
        <taxon>Ecdysozoa</taxon>
        <taxon>Arthropoda</taxon>
        <taxon>Chelicerata</taxon>
        <taxon>Arachnida</taxon>
        <taxon>Acari</taxon>
        <taxon>Parasitiformes</taxon>
        <taxon>Ixodida</taxon>
        <taxon>Ixodoidea</taxon>
        <taxon>Ixodidae</taxon>
        <taxon>Hyalomminae</taxon>
        <taxon>Hyalomma</taxon>
    </lineage>
</organism>
<dbReference type="Proteomes" id="UP000821845">
    <property type="component" value="Chromosome 7"/>
</dbReference>
<dbReference type="EMBL" id="CM023487">
    <property type="protein sequence ID" value="KAH6926253.1"/>
    <property type="molecule type" value="Genomic_DNA"/>
</dbReference>
<keyword evidence="2" id="KW-1185">Reference proteome</keyword>
<sequence>MRFSTSPQPESRSGNFDALCREAARSERTPDACTAFSTGSVQRVLCIYIYTGEAGSFGRSISSLVHCERRSRRSRVSQMAAPSGFCRPARGILSFVLFACAAQRVQADVFFVRARENPLRIVSFMRVSMRCKALVFIALYQSTAVPIHLANTWDRRRPAAALDEIQAGLLSPRGREITDAIGGRCWNGLSCRGVSETKRRHNALRVLPAAFLRCTQRRAARCCQGRPTSRGLVGDLLLPRERDGTVRTPTLSRGRPSPIRCDRYGSSG</sequence>
<comment type="caution">
    <text evidence="1">The sequence shown here is derived from an EMBL/GenBank/DDBJ whole genome shotgun (WGS) entry which is preliminary data.</text>
</comment>
<accession>A0ACB7RXW1</accession>
<evidence type="ECO:0000313" key="2">
    <source>
        <dbReference type="Proteomes" id="UP000821845"/>
    </source>
</evidence>
<gene>
    <name evidence="1" type="ORF">HPB50_015928</name>
</gene>
<reference evidence="1" key="1">
    <citation type="submission" date="2020-05" db="EMBL/GenBank/DDBJ databases">
        <title>Large-scale comparative analyses of tick genomes elucidate their genetic diversity and vector capacities.</title>
        <authorList>
            <person name="Jia N."/>
            <person name="Wang J."/>
            <person name="Shi W."/>
            <person name="Du L."/>
            <person name="Sun Y."/>
            <person name="Zhan W."/>
            <person name="Jiang J."/>
            <person name="Wang Q."/>
            <person name="Zhang B."/>
            <person name="Ji P."/>
            <person name="Sakyi L.B."/>
            <person name="Cui X."/>
            <person name="Yuan T."/>
            <person name="Jiang B."/>
            <person name="Yang W."/>
            <person name="Lam T.T.-Y."/>
            <person name="Chang Q."/>
            <person name="Ding S."/>
            <person name="Wang X."/>
            <person name="Zhu J."/>
            <person name="Ruan X."/>
            <person name="Zhao L."/>
            <person name="Wei J."/>
            <person name="Que T."/>
            <person name="Du C."/>
            <person name="Cheng J."/>
            <person name="Dai P."/>
            <person name="Han X."/>
            <person name="Huang E."/>
            <person name="Gao Y."/>
            <person name="Liu J."/>
            <person name="Shao H."/>
            <person name="Ye R."/>
            <person name="Li L."/>
            <person name="Wei W."/>
            <person name="Wang X."/>
            <person name="Wang C."/>
            <person name="Yang T."/>
            <person name="Huo Q."/>
            <person name="Li W."/>
            <person name="Guo W."/>
            <person name="Chen H."/>
            <person name="Zhou L."/>
            <person name="Ni X."/>
            <person name="Tian J."/>
            <person name="Zhou Y."/>
            <person name="Sheng Y."/>
            <person name="Liu T."/>
            <person name="Pan Y."/>
            <person name="Xia L."/>
            <person name="Li J."/>
            <person name="Zhao F."/>
            <person name="Cao W."/>
        </authorList>
    </citation>
    <scope>NUCLEOTIDE SEQUENCE</scope>
    <source>
        <strain evidence="1">Hyas-2018</strain>
    </source>
</reference>
<proteinExistence type="predicted"/>
<protein>
    <submittedName>
        <fullName evidence="1">Uncharacterized protein</fullName>
    </submittedName>
</protein>
<evidence type="ECO:0000313" key="1">
    <source>
        <dbReference type="EMBL" id="KAH6926253.1"/>
    </source>
</evidence>
<name>A0ACB7RXW1_HYAAI</name>